<name>M2YZH4_9NOCA</name>
<organism evidence="1 2">
    <name type="scientific">Rhodococcus ruber BKS 20-38</name>
    <dbReference type="NCBI Taxonomy" id="1278076"/>
    <lineage>
        <taxon>Bacteria</taxon>
        <taxon>Bacillati</taxon>
        <taxon>Actinomycetota</taxon>
        <taxon>Actinomycetes</taxon>
        <taxon>Mycobacteriales</taxon>
        <taxon>Nocardiaceae</taxon>
        <taxon>Rhodococcus</taxon>
    </lineage>
</organism>
<dbReference type="AlphaFoldDB" id="M2YZH4"/>
<gene>
    <name evidence="1" type="ORF">G352_24006</name>
</gene>
<sequence length="117" mass="12910">MRSELRWERQPIHIRRASIAATPALQRALYEASPDADFEGPADRAFGHPSPRCLQGLGDTVDARACIAPVVVCVRLEFEQDAAYSVAQVRVADHQAAPRVPQRLHQADLLSIHSMGM</sequence>
<evidence type="ECO:0000313" key="2">
    <source>
        <dbReference type="Proteomes" id="UP000011731"/>
    </source>
</evidence>
<evidence type="ECO:0000313" key="1">
    <source>
        <dbReference type="EMBL" id="EME53759.1"/>
    </source>
</evidence>
<keyword evidence="2" id="KW-1185">Reference proteome</keyword>
<reference evidence="1 2" key="1">
    <citation type="journal article" date="2013" name="Genome Announc.">
        <title>Draft Genome Sequence of Rhodococcus ruber Strain BKS 20-38.</title>
        <authorList>
            <person name="Bala M."/>
            <person name="Kumar S."/>
            <person name="Raghava G.P."/>
            <person name="Mayilraj S."/>
        </authorList>
    </citation>
    <scope>NUCLEOTIDE SEQUENCE [LARGE SCALE GENOMIC DNA]</scope>
    <source>
        <strain evidence="1 2">BKS 20-38</strain>
    </source>
</reference>
<dbReference type="Proteomes" id="UP000011731">
    <property type="component" value="Unassembled WGS sequence"/>
</dbReference>
<proteinExistence type="predicted"/>
<accession>M2YZH4</accession>
<comment type="caution">
    <text evidence="1">The sequence shown here is derived from an EMBL/GenBank/DDBJ whole genome shotgun (WGS) entry which is preliminary data.</text>
</comment>
<protein>
    <submittedName>
        <fullName evidence="1">Uncharacterized protein</fullName>
    </submittedName>
</protein>
<dbReference type="EMBL" id="AOEX01000093">
    <property type="protein sequence ID" value="EME53759.1"/>
    <property type="molecule type" value="Genomic_DNA"/>
</dbReference>